<dbReference type="InterPro" id="IPR023045">
    <property type="entry name" value="MoaC"/>
</dbReference>
<dbReference type="Proteomes" id="UP000663854">
    <property type="component" value="Unassembled WGS sequence"/>
</dbReference>
<keyword evidence="5" id="KW-0456">Lyase</keyword>
<comment type="catalytic activity">
    <reaction evidence="1">
        <text>(8S)-3',8-cyclo-7,8-dihydroguanosine 5'-triphosphate = cyclic pyranopterin phosphate + diphosphate</text>
        <dbReference type="Rhea" id="RHEA:49580"/>
        <dbReference type="ChEBI" id="CHEBI:33019"/>
        <dbReference type="ChEBI" id="CHEBI:59648"/>
        <dbReference type="ChEBI" id="CHEBI:131766"/>
        <dbReference type="EC" id="4.6.1.17"/>
    </reaction>
</comment>
<dbReference type="InterPro" id="IPR001680">
    <property type="entry name" value="WD40_rpt"/>
</dbReference>
<comment type="pathway">
    <text evidence="2">Cofactor biosynthesis; molybdopterin biosynthesis.</text>
</comment>
<evidence type="ECO:0000256" key="5">
    <source>
        <dbReference type="ARBA" id="ARBA00023239"/>
    </source>
</evidence>
<dbReference type="PANTHER" id="PTHR16038:SF4">
    <property type="entry name" value="WD REPEAT-CONTAINING PROTEIN 74"/>
    <property type="match status" value="1"/>
</dbReference>
<organism evidence="8 9">
    <name type="scientific">Rotaria sordida</name>
    <dbReference type="NCBI Taxonomy" id="392033"/>
    <lineage>
        <taxon>Eukaryota</taxon>
        <taxon>Metazoa</taxon>
        <taxon>Spiralia</taxon>
        <taxon>Gnathifera</taxon>
        <taxon>Rotifera</taxon>
        <taxon>Eurotatoria</taxon>
        <taxon>Bdelloidea</taxon>
        <taxon>Philodinida</taxon>
        <taxon>Philodinidae</taxon>
        <taxon>Rotaria</taxon>
    </lineage>
</organism>
<dbReference type="Gene3D" id="2.130.10.10">
    <property type="entry name" value="YVTN repeat-like/Quinoprotein amine dehydrogenase"/>
    <property type="match status" value="1"/>
</dbReference>
<dbReference type="EMBL" id="CAJNOH010000080">
    <property type="protein sequence ID" value="CAF0849097.1"/>
    <property type="molecule type" value="Genomic_DNA"/>
</dbReference>
<gene>
    <name evidence="8" type="ORF">JXQ802_LOCUS31988</name>
    <name evidence="7" type="ORF">PYM288_LOCUS6969</name>
</gene>
<dbReference type="PANTHER" id="PTHR16038">
    <property type="entry name" value="NOP SEVEN ASSOCIATED PROTEIN 1"/>
    <property type="match status" value="1"/>
</dbReference>
<dbReference type="GO" id="GO:0061799">
    <property type="term" value="F:cyclic pyranopterin monophosphate synthase activity"/>
    <property type="evidence" value="ECO:0007669"/>
    <property type="project" value="UniProtKB-EC"/>
</dbReference>
<dbReference type="InterPro" id="IPR002820">
    <property type="entry name" value="Mopterin_CF_biosynth-C_dom"/>
</dbReference>
<dbReference type="InterPro" id="IPR047594">
    <property type="entry name" value="MoaC_bact/euk"/>
</dbReference>
<dbReference type="CDD" id="cd01420">
    <property type="entry name" value="MoaC_PE"/>
    <property type="match status" value="1"/>
</dbReference>
<dbReference type="SUPFAM" id="SSF55040">
    <property type="entry name" value="Molybdenum cofactor biosynthesis protein C, MoaC"/>
    <property type="match status" value="1"/>
</dbReference>
<dbReference type="NCBIfam" id="TIGR00581">
    <property type="entry name" value="moaC"/>
    <property type="match status" value="1"/>
</dbReference>
<dbReference type="SUPFAM" id="SSF50978">
    <property type="entry name" value="WD40 repeat-like"/>
    <property type="match status" value="1"/>
</dbReference>
<dbReference type="InterPro" id="IPR036322">
    <property type="entry name" value="WD40_repeat_dom_sf"/>
</dbReference>
<dbReference type="GO" id="GO:0006777">
    <property type="term" value="P:Mo-molybdopterin cofactor biosynthetic process"/>
    <property type="evidence" value="ECO:0007669"/>
    <property type="project" value="UniProtKB-KW"/>
</dbReference>
<feature type="domain" description="Molybdopterin cofactor biosynthesis C (MoaC)" evidence="6">
    <location>
        <begin position="405"/>
        <end position="541"/>
    </location>
</feature>
<proteinExistence type="predicted"/>
<dbReference type="GO" id="GO:0030687">
    <property type="term" value="C:preribosome, large subunit precursor"/>
    <property type="evidence" value="ECO:0007669"/>
    <property type="project" value="TreeGrafter"/>
</dbReference>
<dbReference type="UniPathway" id="UPA00344"/>
<evidence type="ECO:0000313" key="7">
    <source>
        <dbReference type="EMBL" id="CAF0849097.1"/>
    </source>
</evidence>
<dbReference type="InterPro" id="IPR037379">
    <property type="entry name" value="WDR74/Nsa1"/>
</dbReference>
<evidence type="ECO:0000256" key="1">
    <source>
        <dbReference type="ARBA" id="ARBA00001637"/>
    </source>
</evidence>
<dbReference type="InterPro" id="IPR015943">
    <property type="entry name" value="WD40/YVTN_repeat-like_dom_sf"/>
</dbReference>
<dbReference type="GO" id="GO:0042273">
    <property type="term" value="P:ribosomal large subunit biogenesis"/>
    <property type="evidence" value="ECO:0007669"/>
    <property type="project" value="InterPro"/>
</dbReference>
<keyword evidence="9" id="KW-1185">Reference proteome</keyword>
<dbReference type="AlphaFoldDB" id="A0A815H494"/>
<dbReference type="Pfam" id="PF01967">
    <property type="entry name" value="MoaC"/>
    <property type="match status" value="1"/>
</dbReference>
<protein>
    <recommendedName>
        <fullName evidence="3">cyclic pyranopterin monophosphate synthase</fullName>
        <ecNumber evidence="3">4.6.1.17</ecNumber>
    </recommendedName>
</protein>
<evidence type="ECO:0000259" key="6">
    <source>
        <dbReference type="Pfam" id="PF01967"/>
    </source>
</evidence>
<name>A0A815H494_9BILA</name>
<evidence type="ECO:0000256" key="3">
    <source>
        <dbReference type="ARBA" id="ARBA00012575"/>
    </source>
</evidence>
<dbReference type="SMART" id="SM00320">
    <property type="entry name" value="WD40"/>
    <property type="match status" value="5"/>
</dbReference>
<dbReference type="EMBL" id="CAJNOL010001385">
    <property type="protein sequence ID" value="CAF1349035.1"/>
    <property type="molecule type" value="Genomic_DNA"/>
</dbReference>
<evidence type="ECO:0000256" key="2">
    <source>
        <dbReference type="ARBA" id="ARBA00005046"/>
    </source>
</evidence>
<dbReference type="GO" id="GO:0005730">
    <property type="term" value="C:nucleolus"/>
    <property type="evidence" value="ECO:0007669"/>
    <property type="project" value="InterPro"/>
</dbReference>
<dbReference type="EC" id="4.6.1.17" evidence="3"/>
<dbReference type="NCBIfam" id="NF006870">
    <property type="entry name" value="PRK09364.1"/>
    <property type="match status" value="1"/>
</dbReference>
<dbReference type="InterPro" id="IPR036522">
    <property type="entry name" value="MoaC_sf"/>
</dbReference>
<keyword evidence="4" id="KW-0501">Molybdenum cofactor biosynthesis</keyword>
<evidence type="ECO:0000313" key="9">
    <source>
        <dbReference type="Proteomes" id="UP000663870"/>
    </source>
</evidence>
<evidence type="ECO:0000313" key="8">
    <source>
        <dbReference type="EMBL" id="CAF1349035.1"/>
    </source>
</evidence>
<dbReference type="Gene3D" id="3.30.70.640">
    <property type="entry name" value="Molybdopterin cofactor biosynthesis C (MoaC) domain"/>
    <property type="match status" value="1"/>
</dbReference>
<dbReference type="Pfam" id="PF00400">
    <property type="entry name" value="WD40"/>
    <property type="match status" value="1"/>
</dbReference>
<dbReference type="Proteomes" id="UP000663870">
    <property type="component" value="Unassembled WGS sequence"/>
</dbReference>
<evidence type="ECO:0000256" key="4">
    <source>
        <dbReference type="ARBA" id="ARBA00023150"/>
    </source>
</evidence>
<comment type="caution">
    <text evidence="8">The sequence shown here is derived from an EMBL/GenBank/DDBJ whole genome shotgun (WGS) entry which is preliminary data.</text>
</comment>
<sequence>MTIRFNVLAGSESGIVKGIDTTNNGIYVIHKPAETYIDAVALLEWSLANNEIDYMQAFIATKKNNILRLKFADESIQQIGTINRSSPLRGLAYLDEDRFVTCSENGVLSIDRITKESLVSEIEANAGPDISRLRINPFNRTFLGTGGKENDLKIWSIAELMKNEKTKNKSVIFQAKNVRPNTVRLRMPVWVTDFQFIDERNRCLVVTGHHQIRLYDPQSNARRPVNEIEFEQYPIMSIALLHSSNNEHFIVGNTQGEMAQFDIKRLSSSAIVHKYKGVIGSIRSIDTHPTLPLIASASIDQYVRIHNADTYQQVSKFYLKSRLTSVLFSPHSISNREEQQEKNVETINKEIENDEVWSQFKRKLTKESSDKSSSKRFSFVFNHFHNLYAYSSTFSHITSDGNITMVDIGHKASSPRRAIAEAIVKFPNSDTYQSYFNVTTKKGDARLCSKIAGILAAKRTSDLIPLCHQLPLSHIDIEYEHRHEENEVLVRCICSTNYQTGVEMEAIVGATIAAVTIYDMCKALSKSIEIRNIRLIEKIGGKSSIPLK</sequence>
<accession>A0A815H494</accession>
<reference evidence="8" key="1">
    <citation type="submission" date="2021-02" db="EMBL/GenBank/DDBJ databases">
        <authorList>
            <person name="Nowell W R."/>
        </authorList>
    </citation>
    <scope>NUCLEOTIDE SEQUENCE</scope>
</reference>